<evidence type="ECO:0000313" key="1">
    <source>
        <dbReference type="EMBL" id="REH51908.1"/>
    </source>
</evidence>
<comment type="caution">
    <text evidence="1">The sequence shown here is derived from an EMBL/GenBank/DDBJ whole genome shotgun (WGS) entry which is preliminary data.</text>
</comment>
<dbReference type="EMBL" id="QUNO01000003">
    <property type="protein sequence ID" value="REH51908.1"/>
    <property type="molecule type" value="Genomic_DNA"/>
</dbReference>
<dbReference type="AlphaFoldDB" id="A0A3E0HZK4"/>
<keyword evidence="2" id="KW-1185">Reference proteome</keyword>
<accession>A0A3E0HZK4</accession>
<sequence length="285" mass="30970">MQGDAPTTARLERILARAAEVVIVEAGPDSLDRPEAARLVVSGAEIADLARVLAVVDGGIGDRCRCLGWPTILVNGADGSRIAQWALHHQQNLGGLGSCDAELRDGPALTEWLAERGLTGSREVARLLAEQEAEREARRARWLAAGPKKLLWAADLTSRREFGAEERLVALVARLYPEPVERIRMLLAWAGFPPRQGDSGRPWHELAPQRMLLAEPVESIFAALAAEPPTAAHLDGAAELFTDLAWKHEIPEPLRSRLVAHVEASGSKPMKFRMRHGYGAGVTPP</sequence>
<reference evidence="1 2" key="1">
    <citation type="submission" date="2018-08" db="EMBL/GenBank/DDBJ databases">
        <title>Genomic Encyclopedia of Archaeal and Bacterial Type Strains, Phase II (KMG-II): from individual species to whole genera.</title>
        <authorList>
            <person name="Goeker M."/>
        </authorList>
    </citation>
    <scope>NUCLEOTIDE SEQUENCE [LARGE SCALE GENOMIC DNA]</scope>
    <source>
        <strain evidence="1 2">DSM 45791</strain>
    </source>
</reference>
<dbReference type="OrthoDB" id="4021257at2"/>
<proteinExistence type="predicted"/>
<organism evidence="1 2">
    <name type="scientific">Kutzneria buriramensis</name>
    <dbReference type="NCBI Taxonomy" id="1045776"/>
    <lineage>
        <taxon>Bacteria</taxon>
        <taxon>Bacillati</taxon>
        <taxon>Actinomycetota</taxon>
        <taxon>Actinomycetes</taxon>
        <taxon>Pseudonocardiales</taxon>
        <taxon>Pseudonocardiaceae</taxon>
        <taxon>Kutzneria</taxon>
    </lineage>
</organism>
<name>A0A3E0HZK4_9PSEU</name>
<dbReference type="Proteomes" id="UP000256269">
    <property type="component" value="Unassembled WGS sequence"/>
</dbReference>
<evidence type="ECO:0000313" key="2">
    <source>
        <dbReference type="Proteomes" id="UP000256269"/>
    </source>
</evidence>
<protein>
    <submittedName>
        <fullName evidence="1">Uncharacterized protein</fullName>
    </submittedName>
</protein>
<dbReference type="RefSeq" id="WP_116173929.1">
    <property type="nucleotide sequence ID" value="NZ_CP144375.1"/>
</dbReference>
<gene>
    <name evidence="1" type="ORF">BCF44_103357</name>
</gene>